<dbReference type="InterPro" id="IPR002539">
    <property type="entry name" value="MaoC-like_dom"/>
</dbReference>
<evidence type="ECO:0000259" key="1">
    <source>
        <dbReference type="Pfam" id="PF01575"/>
    </source>
</evidence>
<sequence length="282" mass="29850">MMPLDPMGLMALSIPQRNVVYAGRDSLMYALTVGMAASGEPDDLPFVWEREQRVIPSMATMLAFDDSWLDAAGIDLKQVVHGGLDLHFHAPLAPEGEALVETRIAGLDDKGAGKAGLVFAETVLSQGAGPACTILSTIFVRGAGGFGGAVGEQATFAKVPDGAPDVTSQAQTACNQALLFRLLGDRNPLHVDPALARQVGFERPILHGACTFGIACAEVLRVFCGLEPARLRRFAARFAGPLYPGETLAFSFWRNGNRIAFRATAAERAAIVLDSGLAELAD</sequence>
<evidence type="ECO:0000313" key="4">
    <source>
        <dbReference type="Proteomes" id="UP000626026"/>
    </source>
</evidence>
<comment type="caution">
    <text evidence="3">The sequence shown here is derived from an EMBL/GenBank/DDBJ whole genome shotgun (WGS) entry which is preliminary data.</text>
</comment>
<accession>A0ABR7RKQ4</accession>
<dbReference type="InterPro" id="IPR029069">
    <property type="entry name" value="HotDog_dom_sf"/>
</dbReference>
<dbReference type="InterPro" id="IPR054357">
    <property type="entry name" value="MFE-2_N"/>
</dbReference>
<dbReference type="Proteomes" id="UP000626026">
    <property type="component" value="Unassembled WGS sequence"/>
</dbReference>
<dbReference type="SUPFAM" id="SSF54637">
    <property type="entry name" value="Thioesterase/thiol ester dehydrase-isomerase"/>
    <property type="match status" value="2"/>
</dbReference>
<name>A0ABR7RKQ4_9PROT</name>
<reference evidence="3 4" key="1">
    <citation type="journal article" date="2013" name="Int. J. Syst. Evol. Microbiol.">
        <title>Roseomonas aerophila sp. nov., isolated from air.</title>
        <authorList>
            <person name="Kim S.J."/>
            <person name="Weon H.Y."/>
            <person name="Ahn J.H."/>
            <person name="Hong S.B."/>
            <person name="Seok S.J."/>
            <person name="Whang K.S."/>
            <person name="Kwon S.W."/>
        </authorList>
    </citation>
    <scope>NUCLEOTIDE SEQUENCE [LARGE SCALE GENOMIC DNA]</scope>
    <source>
        <strain evidence="3 4">NBRC 108923</strain>
    </source>
</reference>
<dbReference type="CDD" id="cd03448">
    <property type="entry name" value="HDE_HSD"/>
    <property type="match status" value="1"/>
</dbReference>
<organism evidence="3 4">
    <name type="scientific">Teichococcus aerophilus</name>
    <dbReference type="NCBI Taxonomy" id="1224513"/>
    <lineage>
        <taxon>Bacteria</taxon>
        <taxon>Pseudomonadati</taxon>
        <taxon>Pseudomonadota</taxon>
        <taxon>Alphaproteobacteria</taxon>
        <taxon>Acetobacterales</taxon>
        <taxon>Roseomonadaceae</taxon>
        <taxon>Roseomonas</taxon>
    </lineage>
</organism>
<gene>
    <name evidence="3" type="ORF">IBL26_09125</name>
</gene>
<proteinExistence type="predicted"/>
<feature type="domain" description="Peroxisomal multifunctional enzyme type 2-like N-terminal" evidence="2">
    <location>
        <begin position="21"/>
        <end position="142"/>
    </location>
</feature>
<dbReference type="PANTHER" id="PTHR13078:SF56">
    <property type="entry name" value="PEROXISOMAL MULTIFUNCTIONAL ENZYME TYPE 2"/>
    <property type="match status" value="1"/>
</dbReference>
<evidence type="ECO:0000259" key="2">
    <source>
        <dbReference type="Pfam" id="PF22622"/>
    </source>
</evidence>
<dbReference type="PANTHER" id="PTHR13078">
    <property type="entry name" value="PEROXISOMAL MULTIFUNCTIONAL ENZYME TYPE 2-RELATED"/>
    <property type="match status" value="1"/>
</dbReference>
<dbReference type="Gene3D" id="3.10.129.10">
    <property type="entry name" value="Hotdog Thioesterase"/>
    <property type="match status" value="1"/>
</dbReference>
<dbReference type="Pfam" id="PF22622">
    <property type="entry name" value="MFE-2_hydrat-2_N"/>
    <property type="match status" value="1"/>
</dbReference>
<keyword evidence="4" id="KW-1185">Reference proteome</keyword>
<evidence type="ECO:0000313" key="3">
    <source>
        <dbReference type="EMBL" id="MBC9206993.1"/>
    </source>
</evidence>
<dbReference type="Pfam" id="PF01575">
    <property type="entry name" value="MaoC_dehydratas"/>
    <property type="match status" value="1"/>
</dbReference>
<dbReference type="RefSeq" id="WP_187784166.1">
    <property type="nucleotide sequence ID" value="NZ_JACTVA010000012.1"/>
</dbReference>
<protein>
    <submittedName>
        <fullName evidence="3">MaoC family dehydratase N-terminal domain-containing protein</fullName>
    </submittedName>
</protein>
<dbReference type="EMBL" id="JACTVA010000012">
    <property type="protein sequence ID" value="MBC9206993.1"/>
    <property type="molecule type" value="Genomic_DNA"/>
</dbReference>
<feature type="domain" description="MaoC-like" evidence="1">
    <location>
        <begin position="157"/>
        <end position="266"/>
    </location>
</feature>